<proteinExistence type="predicted"/>
<reference evidence="2" key="1">
    <citation type="submission" date="2016-10" db="EMBL/GenBank/DDBJ databases">
        <authorList>
            <person name="Varghese N."/>
            <person name="Submissions S."/>
        </authorList>
    </citation>
    <scope>NUCLEOTIDE SEQUENCE [LARGE SCALE GENOMIC DNA]</scope>
    <source>
        <strain evidence="2">MO64</strain>
    </source>
</reference>
<evidence type="ECO:0000313" key="1">
    <source>
        <dbReference type="EMBL" id="SFK58892.1"/>
    </source>
</evidence>
<name>A0A1I4AQT2_9GAMM</name>
<dbReference type="RefSeq" id="WP_092702503.1">
    <property type="nucleotide sequence ID" value="NZ_FOSR01000004.1"/>
</dbReference>
<accession>A0A1I4AQT2</accession>
<organism evidence="1 2">
    <name type="scientific">Rhodanobacter glycinis</name>
    <dbReference type="NCBI Taxonomy" id="582702"/>
    <lineage>
        <taxon>Bacteria</taxon>
        <taxon>Pseudomonadati</taxon>
        <taxon>Pseudomonadota</taxon>
        <taxon>Gammaproteobacteria</taxon>
        <taxon>Lysobacterales</taxon>
        <taxon>Rhodanobacteraceae</taxon>
        <taxon>Rhodanobacter</taxon>
    </lineage>
</organism>
<protein>
    <submittedName>
        <fullName evidence="1">Uncharacterized protein</fullName>
    </submittedName>
</protein>
<sequence>MHSKLVVALGIALLLNGCAVFHHHPKIRAQTSHADGMQQVWITPRMTNCGKSAICSALGGGWTSNAPEHAVLVVQTRGGYAAIHDAVLDIDGRQVPLTEAPLPTRYSEMAHQDHRDYSVARQLAGETSTRGFQTSLDVLRQVIAARRVTLSVHTAKRTIDSVLFDDDVDSDAHRGIVALVDDVHDVAKANDK</sequence>
<dbReference type="Proteomes" id="UP000198725">
    <property type="component" value="Unassembled WGS sequence"/>
</dbReference>
<gene>
    <name evidence="1" type="ORF">SAMN05192579_10493</name>
</gene>
<evidence type="ECO:0000313" key="2">
    <source>
        <dbReference type="Proteomes" id="UP000198725"/>
    </source>
</evidence>
<dbReference type="EMBL" id="FOSR01000004">
    <property type="protein sequence ID" value="SFK58892.1"/>
    <property type="molecule type" value="Genomic_DNA"/>
</dbReference>
<keyword evidence="2" id="KW-1185">Reference proteome</keyword>
<dbReference type="AlphaFoldDB" id="A0A1I4AQT2"/>